<sequence length="155" mass="17635">MTICREFPGSASFYAESFFSRILLYSGRSISCADKTNAKSPPLRRVPGQIAPAQWPVGNVLFPTRLRCVLFAKFCFRSLKFTLFRKAKSLGCFSGLSERGFVGLGKHGFEEDLSRPQKCLAKKPASSSFMYKSRELRRRNLPVEGFRIHARRCRI</sequence>
<organism evidence="1">
    <name type="scientific">Desulfitobacterium hafniense</name>
    <name type="common">Desulfitobacterium frappieri</name>
    <dbReference type="NCBI Taxonomy" id="49338"/>
    <lineage>
        <taxon>Bacteria</taxon>
        <taxon>Bacillati</taxon>
        <taxon>Bacillota</taxon>
        <taxon>Clostridia</taxon>
        <taxon>Eubacteriales</taxon>
        <taxon>Desulfitobacteriaceae</taxon>
        <taxon>Desulfitobacterium</taxon>
    </lineage>
</organism>
<dbReference type="AlphaFoldDB" id="A0A098AZ34"/>
<gene>
    <name evidence="1" type="ORF">DPCES_1997</name>
</gene>
<reference evidence="1" key="1">
    <citation type="submission" date="2014-07" db="EMBL/GenBank/DDBJ databases">
        <authorList>
            <person name="Hornung V.Bastian."/>
        </authorList>
    </citation>
    <scope>NUCLEOTIDE SEQUENCE</scope>
    <source>
        <strain evidence="1">PCE-S</strain>
    </source>
</reference>
<protein>
    <submittedName>
        <fullName evidence="1">Uncharacterized protein</fullName>
    </submittedName>
</protein>
<proteinExistence type="predicted"/>
<name>A0A098AZ34_DESHA</name>
<dbReference type="EMBL" id="LK996017">
    <property type="protein sequence ID" value="CDX01884.1"/>
    <property type="molecule type" value="Genomic_DNA"/>
</dbReference>
<dbReference type="OrthoDB" id="9996260at2"/>
<evidence type="ECO:0000313" key="1">
    <source>
        <dbReference type="EMBL" id="CDX01884.1"/>
    </source>
</evidence>
<accession>A0A098AZ34</accession>